<dbReference type="AlphaFoldDB" id="A0A0W1A045"/>
<dbReference type="Pfam" id="PF13681">
    <property type="entry name" value="PilX"/>
    <property type="match status" value="1"/>
</dbReference>
<evidence type="ECO:0000259" key="2">
    <source>
        <dbReference type="Pfam" id="PF13681"/>
    </source>
</evidence>
<dbReference type="Proteomes" id="UP000054729">
    <property type="component" value="Unassembled WGS sequence"/>
</dbReference>
<dbReference type="STRING" id="66969.Lwal_2756"/>
<keyword evidence="1" id="KW-1133">Transmembrane helix</keyword>
<feature type="transmembrane region" description="Helical" evidence="1">
    <location>
        <begin position="12"/>
        <end position="32"/>
    </location>
</feature>
<evidence type="ECO:0000256" key="1">
    <source>
        <dbReference type="SAM" id="Phobius"/>
    </source>
</evidence>
<keyword evidence="4" id="KW-1185">Reference proteome</keyword>
<proteinExistence type="predicted"/>
<evidence type="ECO:0000313" key="4">
    <source>
        <dbReference type="Proteomes" id="UP000054729"/>
    </source>
</evidence>
<reference evidence="3 4" key="1">
    <citation type="submission" date="2015-11" db="EMBL/GenBank/DDBJ databases">
        <title>Genomic analysis of 38 Legionella species identifies large and diverse effector repertoires.</title>
        <authorList>
            <person name="Burstein D."/>
            <person name="Amaro F."/>
            <person name="Zusman T."/>
            <person name="Lifshitz Z."/>
            <person name="Cohen O."/>
            <person name="Gilbert J.A."/>
            <person name="Pupko T."/>
            <person name="Shuman H.A."/>
            <person name="Segal G."/>
        </authorList>
    </citation>
    <scope>NUCLEOTIDE SEQUENCE [LARGE SCALE GENOMIC DNA]</scope>
    <source>
        <strain evidence="3 4">ATCC 51914</strain>
    </source>
</reference>
<dbReference type="PATRIC" id="fig|66969.6.peg.2984"/>
<dbReference type="InterPro" id="IPR025205">
    <property type="entry name" value="PilX/PilW_C"/>
</dbReference>
<dbReference type="EMBL" id="LNZB01000060">
    <property type="protein sequence ID" value="KTD74715.1"/>
    <property type="molecule type" value="Genomic_DNA"/>
</dbReference>
<keyword evidence="1" id="KW-0812">Transmembrane</keyword>
<name>A0A0W1A045_9GAMM</name>
<dbReference type="OrthoDB" id="5653538at2"/>
<feature type="domain" description="PilX/PilW C-terminal" evidence="2">
    <location>
        <begin position="85"/>
        <end position="166"/>
    </location>
</feature>
<accession>A0A0W1A045</accession>
<organism evidence="3 4">
    <name type="scientific">Legionella waltersii</name>
    <dbReference type="NCBI Taxonomy" id="66969"/>
    <lineage>
        <taxon>Bacteria</taxon>
        <taxon>Pseudomonadati</taxon>
        <taxon>Pseudomonadota</taxon>
        <taxon>Gammaproteobacteria</taxon>
        <taxon>Legionellales</taxon>
        <taxon>Legionellaceae</taxon>
        <taxon>Legionella</taxon>
    </lineage>
</organism>
<comment type="caution">
    <text evidence="3">The sequence shown here is derived from an EMBL/GenBank/DDBJ whole genome shotgun (WGS) entry which is preliminary data.</text>
</comment>
<gene>
    <name evidence="3" type="ORF">Lwal_2756</name>
</gene>
<sequence length="169" mass="18392">MNRLIRAQKTKNEGYVLITSLILMVMLTVMALTQVSMNSSQTRVAANASDAEVSFEKTEGAINEAINSIINGSYNQESFMRNNNGFYLFDDSTAPLWKTIDWSNSNAVISSFQGGSGASAQYILEKLPSVIIPGQNMKVPANVYRITARSTGANGNSSVLIQSTIQIQQ</sequence>
<protein>
    <submittedName>
        <fullName evidence="3">Tfp pilus assembly protein PilX</fullName>
    </submittedName>
</protein>
<dbReference type="RefSeq" id="WP_058481383.1">
    <property type="nucleotide sequence ID" value="NZ_CAAAIQ010000016.1"/>
</dbReference>
<keyword evidence="1" id="KW-0472">Membrane</keyword>
<evidence type="ECO:0000313" key="3">
    <source>
        <dbReference type="EMBL" id="KTD74715.1"/>
    </source>
</evidence>